<keyword evidence="1" id="KW-0694">RNA-binding</keyword>
<dbReference type="NCBIfam" id="TIGR02988">
    <property type="entry name" value="YaaA_near_RecF"/>
    <property type="match status" value="1"/>
</dbReference>
<sequence>MKQKFYIETEYITLGQFLKEINIISSGGMAKFYLSEHSVFVDNELENRRGRKLYPGMMIEIPEMGTFFMDKSEGEPGDLTDETE</sequence>
<dbReference type="AlphaFoldDB" id="A0A3R9YW57"/>
<protein>
    <submittedName>
        <fullName evidence="2">S4 domain-containing protein YaaA</fullName>
    </submittedName>
</protein>
<evidence type="ECO:0000313" key="2">
    <source>
        <dbReference type="EMBL" id="RST88601.1"/>
    </source>
</evidence>
<dbReference type="OrthoDB" id="9811532at2"/>
<name>A0A3R9YW57_9ENTE</name>
<gene>
    <name evidence="2" type="primary">yaaA</name>
    <name evidence="2" type="ORF">C7P63_09435</name>
</gene>
<accession>A0A3R9YW57</accession>
<dbReference type="InterPro" id="IPR014330">
    <property type="entry name" value="RNA-bd_S4-rel_YaaA"/>
</dbReference>
<dbReference type="Proteomes" id="UP000277864">
    <property type="component" value="Unassembled WGS sequence"/>
</dbReference>
<dbReference type="Pfam" id="PF13275">
    <property type="entry name" value="S4_2"/>
    <property type="match status" value="1"/>
</dbReference>
<dbReference type="RefSeq" id="WP_125943907.1">
    <property type="nucleotide sequence ID" value="NZ_PXZH01000007.1"/>
</dbReference>
<comment type="caution">
    <text evidence="2">The sequence shown here is derived from an EMBL/GenBank/DDBJ whole genome shotgun (WGS) entry which is preliminary data.</text>
</comment>
<dbReference type="EMBL" id="PXZH01000007">
    <property type="protein sequence ID" value="RST88601.1"/>
    <property type="molecule type" value="Genomic_DNA"/>
</dbReference>
<reference evidence="2 3" key="1">
    <citation type="submission" date="2018-03" db="EMBL/GenBank/DDBJ databases">
        <authorList>
            <person name="Gulvik C.A."/>
        </authorList>
    </citation>
    <scope>NUCLEOTIDE SEQUENCE [LARGE SCALE GENOMIC DNA]</scope>
    <source>
        <strain evidence="2 3">JCM 31581</strain>
    </source>
</reference>
<dbReference type="SUPFAM" id="SSF55174">
    <property type="entry name" value="Alpha-L RNA-binding motif"/>
    <property type="match status" value="1"/>
</dbReference>
<organism evidence="2 3">
    <name type="scientific">Vagococcus humatus</name>
    <dbReference type="NCBI Taxonomy" id="1889241"/>
    <lineage>
        <taxon>Bacteria</taxon>
        <taxon>Bacillati</taxon>
        <taxon>Bacillota</taxon>
        <taxon>Bacilli</taxon>
        <taxon>Lactobacillales</taxon>
        <taxon>Enterococcaceae</taxon>
        <taxon>Vagococcus</taxon>
    </lineage>
</organism>
<dbReference type="GO" id="GO:0003723">
    <property type="term" value="F:RNA binding"/>
    <property type="evidence" value="ECO:0007669"/>
    <property type="project" value="UniProtKB-KW"/>
</dbReference>
<proteinExistence type="predicted"/>
<evidence type="ECO:0000313" key="3">
    <source>
        <dbReference type="Proteomes" id="UP000277864"/>
    </source>
</evidence>
<dbReference type="InterPro" id="IPR036986">
    <property type="entry name" value="S4_RNA-bd_sf"/>
</dbReference>
<dbReference type="PROSITE" id="PS50889">
    <property type="entry name" value="S4"/>
    <property type="match status" value="1"/>
</dbReference>
<evidence type="ECO:0000256" key="1">
    <source>
        <dbReference type="PROSITE-ProRule" id="PRU00182"/>
    </source>
</evidence>
<dbReference type="Gene3D" id="3.10.290.10">
    <property type="entry name" value="RNA-binding S4 domain"/>
    <property type="match status" value="1"/>
</dbReference>
<keyword evidence="3" id="KW-1185">Reference proteome</keyword>